<comment type="caution">
    <text evidence="1">The sequence shown here is derived from an EMBL/GenBank/DDBJ whole genome shotgun (WGS) entry which is preliminary data.</text>
</comment>
<organism evidence="1 2">
    <name type="scientific">Geobacter argillaceus</name>
    <dbReference type="NCBI Taxonomy" id="345631"/>
    <lineage>
        <taxon>Bacteria</taxon>
        <taxon>Pseudomonadati</taxon>
        <taxon>Thermodesulfobacteriota</taxon>
        <taxon>Desulfuromonadia</taxon>
        <taxon>Geobacterales</taxon>
        <taxon>Geobacteraceae</taxon>
        <taxon>Geobacter</taxon>
    </lineage>
</organism>
<reference evidence="1 2" key="1">
    <citation type="submission" date="2019-07" db="EMBL/GenBank/DDBJ databases">
        <title>Genomic Encyclopedia of Archaeal and Bacterial Type Strains, Phase II (KMG-II): from individual species to whole genera.</title>
        <authorList>
            <person name="Goeker M."/>
        </authorList>
    </citation>
    <scope>NUCLEOTIDE SEQUENCE [LARGE SCALE GENOMIC DNA]</scope>
    <source>
        <strain evidence="1 2">ATCC BAA-1139</strain>
    </source>
</reference>
<dbReference type="Proteomes" id="UP000319449">
    <property type="component" value="Unassembled WGS sequence"/>
</dbReference>
<protein>
    <submittedName>
        <fullName evidence="1">Uncharacterized protein</fullName>
    </submittedName>
</protein>
<gene>
    <name evidence="1" type="ORF">JN12_01947</name>
</gene>
<accession>A0A562VMQ4</accession>
<proteinExistence type="predicted"/>
<keyword evidence="2" id="KW-1185">Reference proteome</keyword>
<name>A0A562VMQ4_9BACT</name>
<dbReference type="EMBL" id="VLLN01000010">
    <property type="protein sequence ID" value="TWJ19256.1"/>
    <property type="molecule type" value="Genomic_DNA"/>
</dbReference>
<dbReference type="RefSeq" id="WP_145021870.1">
    <property type="nucleotide sequence ID" value="NZ_VLLN01000010.1"/>
</dbReference>
<evidence type="ECO:0000313" key="2">
    <source>
        <dbReference type="Proteomes" id="UP000319449"/>
    </source>
</evidence>
<evidence type="ECO:0000313" key="1">
    <source>
        <dbReference type="EMBL" id="TWJ19256.1"/>
    </source>
</evidence>
<sequence>MGTCKVYILDDFRRAKKAPARDMKAIIEEHLAEAGLYLHDASELKDCPDGNLKFQPVDAGRERVKRRDGDEH</sequence>
<dbReference type="AlphaFoldDB" id="A0A562VMQ4"/>